<proteinExistence type="predicted"/>
<dbReference type="Proteomes" id="UP000243494">
    <property type="component" value="Unassembled WGS sequence"/>
</dbReference>
<evidence type="ECO:0000313" key="2">
    <source>
        <dbReference type="Proteomes" id="UP000243494"/>
    </source>
</evidence>
<gene>
    <name evidence="1" type="ORF">CHF27_007895</name>
</gene>
<dbReference type="RefSeq" id="WP_095406469.1">
    <property type="nucleotide sequence ID" value="NZ_NOJZ02000011.1"/>
</dbReference>
<sequence>MKSEKIEKEKNKYNKIYTDLVFACDDLKQILDEEELNKRSFIKKVDVLKEYMNFLDNIEKEENNNKGLFQKLFNSQKNPEEKIDAYLDRKKLVDLDKLDKCSKCECRNCVKVCNMNHCFNCREKEYVSGCNKENALLTNSDDTVSLYQGDKEFVFNVKGYLIEKDNEGRYSRYVYLVDKDDYDNQHILRYSKLKGEEYYDSVIEGDNQDELIRVNDKFIEMGLRV</sequence>
<comment type="caution">
    <text evidence="1">The sequence shown here is derived from an EMBL/GenBank/DDBJ whole genome shotgun (WGS) entry which is preliminary data.</text>
</comment>
<reference evidence="1 2" key="1">
    <citation type="journal article" date="2017" name="Genome Announc.">
        <title>Draft Genome Sequence of Romboutsia maritimum sp. nov. Strain CCRI-22766(T), Isolated from Coastal Estuarine Mud.</title>
        <authorList>
            <person name="Maheux A.F."/>
            <person name="Boudreau D.K."/>
            <person name="Berube E."/>
            <person name="Boissinot M."/>
            <person name="Raymond F."/>
            <person name="Brodeur S."/>
            <person name="Corbeil J."/>
            <person name="Brightwell G."/>
            <person name="Broda D."/>
            <person name="Omar R.F."/>
            <person name="Bergeron M.G."/>
        </authorList>
    </citation>
    <scope>NUCLEOTIDE SEQUENCE [LARGE SCALE GENOMIC DNA]</scope>
    <source>
        <strain evidence="1 2">CCRI-22766</strain>
    </source>
</reference>
<accession>A0A371ISS2</accession>
<organism evidence="1 2">
    <name type="scientific">Romboutsia maritimum</name>
    <dbReference type="NCBI Taxonomy" id="2020948"/>
    <lineage>
        <taxon>Bacteria</taxon>
        <taxon>Bacillati</taxon>
        <taxon>Bacillota</taxon>
        <taxon>Clostridia</taxon>
        <taxon>Peptostreptococcales</taxon>
        <taxon>Peptostreptococcaceae</taxon>
        <taxon>Romboutsia</taxon>
    </lineage>
</organism>
<dbReference type="AlphaFoldDB" id="A0A371ISS2"/>
<evidence type="ECO:0008006" key="3">
    <source>
        <dbReference type="Google" id="ProtNLM"/>
    </source>
</evidence>
<evidence type="ECO:0000313" key="1">
    <source>
        <dbReference type="EMBL" id="RDY23536.1"/>
    </source>
</evidence>
<dbReference type="EMBL" id="NOJZ02000011">
    <property type="protein sequence ID" value="RDY23536.1"/>
    <property type="molecule type" value="Genomic_DNA"/>
</dbReference>
<name>A0A371ISS2_9FIRM</name>
<keyword evidence="2" id="KW-1185">Reference proteome</keyword>
<dbReference type="OrthoDB" id="1757219at2"/>
<protein>
    <recommendedName>
        <fullName evidence="3">DUF1292 domain-containing protein</fullName>
    </recommendedName>
</protein>